<dbReference type="PANTHER" id="PTHR47331">
    <property type="entry name" value="PHD-TYPE DOMAIN-CONTAINING PROTEIN"/>
    <property type="match status" value="1"/>
</dbReference>
<evidence type="ECO:0000313" key="3">
    <source>
        <dbReference type="RefSeq" id="XP_024878332.1"/>
    </source>
</evidence>
<evidence type="ECO:0000259" key="1">
    <source>
        <dbReference type="Pfam" id="PF18701"/>
    </source>
</evidence>
<dbReference type="InterPro" id="IPR040676">
    <property type="entry name" value="DUF5641"/>
</dbReference>
<dbReference type="Gene3D" id="3.30.420.10">
    <property type="entry name" value="Ribonuclease H-like superfamily/Ribonuclease H"/>
    <property type="match status" value="1"/>
</dbReference>
<name>A0A6J1Q7W5_9HYME</name>
<dbReference type="GeneID" id="112458525"/>
<dbReference type="GO" id="GO:0003676">
    <property type="term" value="F:nucleic acid binding"/>
    <property type="evidence" value="ECO:0007669"/>
    <property type="project" value="InterPro"/>
</dbReference>
<reference evidence="3" key="1">
    <citation type="submission" date="2025-08" db="UniProtKB">
        <authorList>
            <consortium name="RefSeq"/>
        </authorList>
    </citation>
    <scope>IDENTIFICATION</scope>
    <source>
        <tissue evidence="3">Whole body</tissue>
    </source>
</reference>
<dbReference type="Pfam" id="PF18701">
    <property type="entry name" value="DUF5641"/>
    <property type="match status" value="1"/>
</dbReference>
<feature type="domain" description="DUF5641" evidence="1">
    <location>
        <begin position="91"/>
        <end position="159"/>
    </location>
</feature>
<keyword evidence="2" id="KW-1185">Reference proteome</keyword>
<dbReference type="Proteomes" id="UP000504618">
    <property type="component" value="Unplaced"/>
</dbReference>
<protein>
    <submittedName>
        <fullName evidence="3">Uncharacterized protein LOC112458525</fullName>
    </submittedName>
</protein>
<dbReference type="RefSeq" id="XP_024878332.1">
    <property type="nucleotide sequence ID" value="XM_025022564.1"/>
</dbReference>
<proteinExistence type="predicted"/>
<sequence>MAPHFGGLWESTIKLFKHHFKRVVGDLLFTFEELNTFAIEIEGILNSRPITSLSSDPNDLLVLSPAHYLIGKPLTALPEGDLSAVPANRLSTWQHISKERPKLEVGAVVLVKDKNLPCTQWALGRVITTHPGKDGIVRAATVKTKFGELKRAAKCLCPLPIEGEHT</sequence>
<evidence type="ECO:0000313" key="2">
    <source>
        <dbReference type="Proteomes" id="UP000504618"/>
    </source>
</evidence>
<dbReference type="AlphaFoldDB" id="A0A6J1Q7W5"/>
<dbReference type="OrthoDB" id="7695048at2759"/>
<gene>
    <name evidence="3" type="primary">LOC112458525</name>
</gene>
<accession>A0A6J1Q7W5</accession>
<organism evidence="2 3">
    <name type="scientific">Temnothorax curvispinosus</name>
    <dbReference type="NCBI Taxonomy" id="300111"/>
    <lineage>
        <taxon>Eukaryota</taxon>
        <taxon>Metazoa</taxon>
        <taxon>Ecdysozoa</taxon>
        <taxon>Arthropoda</taxon>
        <taxon>Hexapoda</taxon>
        <taxon>Insecta</taxon>
        <taxon>Pterygota</taxon>
        <taxon>Neoptera</taxon>
        <taxon>Endopterygota</taxon>
        <taxon>Hymenoptera</taxon>
        <taxon>Apocrita</taxon>
        <taxon>Aculeata</taxon>
        <taxon>Formicoidea</taxon>
        <taxon>Formicidae</taxon>
        <taxon>Myrmicinae</taxon>
        <taxon>Temnothorax</taxon>
    </lineage>
</organism>
<dbReference type="InterPro" id="IPR036397">
    <property type="entry name" value="RNaseH_sf"/>
</dbReference>
<dbReference type="PANTHER" id="PTHR47331:SF2">
    <property type="match status" value="1"/>
</dbReference>